<protein>
    <submittedName>
        <fullName evidence="1">Uncharacterized protein</fullName>
    </submittedName>
</protein>
<reference evidence="1 2" key="1">
    <citation type="journal article" date="2018" name="Nat. Ecol. Evol.">
        <title>Pezizomycetes genomes reveal the molecular basis of ectomycorrhizal truffle lifestyle.</title>
        <authorList>
            <person name="Murat C."/>
            <person name="Payen T."/>
            <person name="Noel B."/>
            <person name="Kuo A."/>
            <person name="Morin E."/>
            <person name="Chen J."/>
            <person name="Kohler A."/>
            <person name="Krizsan K."/>
            <person name="Balestrini R."/>
            <person name="Da Silva C."/>
            <person name="Montanini B."/>
            <person name="Hainaut M."/>
            <person name="Levati E."/>
            <person name="Barry K.W."/>
            <person name="Belfiori B."/>
            <person name="Cichocki N."/>
            <person name="Clum A."/>
            <person name="Dockter R.B."/>
            <person name="Fauchery L."/>
            <person name="Guy J."/>
            <person name="Iotti M."/>
            <person name="Le Tacon F."/>
            <person name="Lindquist E.A."/>
            <person name="Lipzen A."/>
            <person name="Malagnac F."/>
            <person name="Mello A."/>
            <person name="Molinier V."/>
            <person name="Miyauchi S."/>
            <person name="Poulain J."/>
            <person name="Riccioni C."/>
            <person name="Rubini A."/>
            <person name="Sitrit Y."/>
            <person name="Splivallo R."/>
            <person name="Traeger S."/>
            <person name="Wang M."/>
            <person name="Zifcakova L."/>
            <person name="Wipf D."/>
            <person name="Zambonelli A."/>
            <person name="Paolocci F."/>
            <person name="Nowrousian M."/>
            <person name="Ottonello S."/>
            <person name="Baldrian P."/>
            <person name="Spatafora J.W."/>
            <person name="Henrissat B."/>
            <person name="Nagy L.G."/>
            <person name="Aury J.M."/>
            <person name="Wincker P."/>
            <person name="Grigoriev I.V."/>
            <person name="Bonfante P."/>
            <person name="Martin F.M."/>
        </authorList>
    </citation>
    <scope>NUCLEOTIDE SEQUENCE [LARGE SCALE GENOMIC DNA]</scope>
    <source>
        <strain evidence="1 2">120613-1</strain>
    </source>
</reference>
<keyword evidence="2" id="KW-1185">Reference proteome</keyword>
<proteinExistence type="predicted"/>
<dbReference type="Proteomes" id="UP000276215">
    <property type="component" value="Unassembled WGS sequence"/>
</dbReference>
<dbReference type="EMBL" id="ML120647">
    <property type="protein sequence ID" value="RPA88867.1"/>
    <property type="molecule type" value="Genomic_DNA"/>
</dbReference>
<gene>
    <name evidence="1" type="ORF">L873DRAFT_782631</name>
</gene>
<organism evidence="1 2">
    <name type="scientific">Choiromyces venosus 120613-1</name>
    <dbReference type="NCBI Taxonomy" id="1336337"/>
    <lineage>
        <taxon>Eukaryota</taxon>
        <taxon>Fungi</taxon>
        <taxon>Dikarya</taxon>
        <taxon>Ascomycota</taxon>
        <taxon>Pezizomycotina</taxon>
        <taxon>Pezizomycetes</taxon>
        <taxon>Pezizales</taxon>
        <taxon>Tuberaceae</taxon>
        <taxon>Choiromyces</taxon>
    </lineage>
</organism>
<sequence length="115" mass="12645">MELVFTGKLLLNLNTDSSTPSYSLAPVRYVLESPRCQLSNGVSHILLASVPTELQAISRRPAIRSHPSDMFRNPIDAGFPTAAPTASWCQSPPSYRLLWNWSLLTCSGIPLMPAF</sequence>
<evidence type="ECO:0000313" key="2">
    <source>
        <dbReference type="Proteomes" id="UP000276215"/>
    </source>
</evidence>
<evidence type="ECO:0000313" key="1">
    <source>
        <dbReference type="EMBL" id="RPA88867.1"/>
    </source>
</evidence>
<name>A0A3N4IU47_9PEZI</name>
<accession>A0A3N4IU47</accession>
<dbReference type="AlphaFoldDB" id="A0A3N4IU47"/>